<dbReference type="EMBL" id="NIVC01003240">
    <property type="protein sequence ID" value="PAA52446.1"/>
    <property type="molecule type" value="Genomic_DNA"/>
</dbReference>
<feature type="compositionally biased region" description="Pro residues" evidence="5">
    <location>
        <begin position="257"/>
        <end position="266"/>
    </location>
</feature>
<dbReference type="Gene3D" id="3.30.40.10">
    <property type="entry name" value="Zinc/RING finger domain, C3HC4 (zinc finger)"/>
    <property type="match status" value="1"/>
</dbReference>
<gene>
    <name evidence="7" type="ORF">BOX15_Mlig004309g2</name>
</gene>
<dbReference type="GO" id="GO:0061630">
    <property type="term" value="F:ubiquitin protein ligase activity"/>
    <property type="evidence" value="ECO:0007669"/>
    <property type="project" value="TreeGrafter"/>
</dbReference>
<dbReference type="STRING" id="282301.A0A267DTD7"/>
<evidence type="ECO:0000256" key="4">
    <source>
        <dbReference type="PROSITE-ProRule" id="PRU00175"/>
    </source>
</evidence>
<keyword evidence="3" id="KW-0862">Zinc</keyword>
<organism evidence="7 8">
    <name type="scientific">Macrostomum lignano</name>
    <dbReference type="NCBI Taxonomy" id="282301"/>
    <lineage>
        <taxon>Eukaryota</taxon>
        <taxon>Metazoa</taxon>
        <taxon>Spiralia</taxon>
        <taxon>Lophotrochozoa</taxon>
        <taxon>Platyhelminthes</taxon>
        <taxon>Rhabditophora</taxon>
        <taxon>Macrostomorpha</taxon>
        <taxon>Macrostomida</taxon>
        <taxon>Macrostomidae</taxon>
        <taxon>Macrostomum</taxon>
    </lineage>
</organism>
<evidence type="ECO:0000256" key="5">
    <source>
        <dbReference type="SAM" id="MobiDB-lite"/>
    </source>
</evidence>
<proteinExistence type="predicted"/>
<dbReference type="PROSITE" id="PS00518">
    <property type="entry name" value="ZF_RING_1"/>
    <property type="match status" value="1"/>
</dbReference>
<dbReference type="PANTHER" id="PTHR25462:SF296">
    <property type="entry name" value="MEIOTIC P26, ISOFORM F"/>
    <property type="match status" value="1"/>
</dbReference>
<feature type="domain" description="RING-type" evidence="6">
    <location>
        <begin position="78"/>
        <end position="131"/>
    </location>
</feature>
<dbReference type="Proteomes" id="UP000215902">
    <property type="component" value="Unassembled WGS sequence"/>
</dbReference>
<keyword evidence="2 4" id="KW-0863">Zinc-finger</keyword>
<feature type="region of interest" description="Disordered" evidence="5">
    <location>
        <begin position="235"/>
        <end position="302"/>
    </location>
</feature>
<dbReference type="PROSITE" id="PS50089">
    <property type="entry name" value="ZF_RING_2"/>
    <property type="match status" value="1"/>
</dbReference>
<feature type="compositionally biased region" description="Acidic residues" evidence="5">
    <location>
        <begin position="289"/>
        <end position="302"/>
    </location>
</feature>
<dbReference type="InterPro" id="IPR001841">
    <property type="entry name" value="Znf_RING"/>
</dbReference>
<dbReference type="OrthoDB" id="111250at2759"/>
<dbReference type="SUPFAM" id="SSF57850">
    <property type="entry name" value="RING/U-box"/>
    <property type="match status" value="1"/>
</dbReference>
<dbReference type="InterPro" id="IPR027370">
    <property type="entry name" value="Znf-RING_euk"/>
</dbReference>
<evidence type="ECO:0000259" key="6">
    <source>
        <dbReference type="PROSITE" id="PS50089"/>
    </source>
</evidence>
<feature type="region of interest" description="Disordered" evidence="5">
    <location>
        <begin position="19"/>
        <end position="67"/>
    </location>
</feature>
<dbReference type="SMART" id="SM00184">
    <property type="entry name" value="RING"/>
    <property type="match status" value="1"/>
</dbReference>
<name>A0A267DTD7_9PLAT</name>
<dbReference type="InterPro" id="IPR017907">
    <property type="entry name" value="Znf_RING_CS"/>
</dbReference>
<evidence type="ECO:0000256" key="2">
    <source>
        <dbReference type="ARBA" id="ARBA00022771"/>
    </source>
</evidence>
<evidence type="ECO:0000313" key="8">
    <source>
        <dbReference type="Proteomes" id="UP000215902"/>
    </source>
</evidence>
<keyword evidence="1" id="KW-0479">Metal-binding</keyword>
<reference evidence="7 8" key="1">
    <citation type="submission" date="2017-06" db="EMBL/GenBank/DDBJ databases">
        <title>A platform for efficient transgenesis in Macrostomum lignano, a flatworm model organism for stem cell research.</title>
        <authorList>
            <person name="Berezikov E."/>
        </authorList>
    </citation>
    <scope>NUCLEOTIDE SEQUENCE [LARGE SCALE GENOMIC DNA]</scope>
    <source>
        <strain evidence="7">DV1</strain>
        <tissue evidence="7">Whole organism</tissue>
    </source>
</reference>
<dbReference type="PANTHER" id="PTHR25462">
    <property type="entry name" value="BONUS, ISOFORM C-RELATED"/>
    <property type="match status" value="1"/>
</dbReference>
<evidence type="ECO:0000256" key="1">
    <source>
        <dbReference type="ARBA" id="ARBA00022723"/>
    </source>
</evidence>
<protein>
    <recommendedName>
        <fullName evidence="6">RING-type domain-containing protein</fullName>
    </recommendedName>
</protein>
<dbReference type="AlphaFoldDB" id="A0A267DTD7"/>
<keyword evidence="8" id="KW-1185">Reference proteome</keyword>
<evidence type="ECO:0000313" key="7">
    <source>
        <dbReference type="EMBL" id="PAA52446.1"/>
    </source>
</evidence>
<dbReference type="InterPro" id="IPR013083">
    <property type="entry name" value="Znf_RING/FYVE/PHD"/>
</dbReference>
<accession>A0A267DTD7</accession>
<dbReference type="Pfam" id="PF13445">
    <property type="entry name" value="zf-RING_UBOX"/>
    <property type="match status" value="1"/>
</dbReference>
<sequence length="615" mass="68433">METAGAACSAGRIQKRLNPVRTGSLDLESSNTRRGSFDSCSGLGSGGEGDGSGGGNGADSASEDSSGSVEQLEELTTCAIHLGQLSQPRLLPCSHVFCLACLARWESQQQQKKQQQQVPASHGSLACPLCRVSVRLPPDGVRALPTAAAHQSIADYIAERHCRRLQLSLGGDSPVCARSSTRRRSLERKQEILAHLAKDFVRRSELERDAFDRAELLAVRENLNKLISRLDAEDGATRGKLGNPAQPNRRGRDARQPLPPPPPPLPSATAQQHQQPPSLPSRYPRDDATSDESSEEAEEEDALDLSFIRHNMRRHSSYKLKEIETGFLDLQHPGAGLEIGAAGLIADPEDQVDMILLNSCSHSLLLYSSQDGRLKDFPVVLGGHRMRCYYMTFTNGLVYVSGVVPSDSATRWTSAIACVQLDGLVIRRLERPGAAAGSDEPLFAGFHVDERRGELVVAQPADQKVEFLTPALARTGHWFTFENLHPHHVTWTRERRMLWVSCPSEGHILIVNDRTGVYRKLTTTQIFDSVPAHIITTSDKRIIFTDNQRQRVFWIIRRSEFIFVQRLEFLQELADITGIAPLGEDKILVCTKRKLYFLKPTRKLRRRRRPRCDLM</sequence>
<feature type="compositionally biased region" description="Low complexity" evidence="5">
    <location>
        <begin position="58"/>
        <end position="67"/>
    </location>
</feature>
<evidence type="ECO:0000256" key="3">
    <source>
        <dbReference type="ARBA" id="ARBA00022833"/>
    </source>
</evidence>
<dbReference type="SUPFAM" id="SSF63825">
    <property type="entry name" value="YWTD domain"/>
    <property type="match status" value="1"/>
</dbReference>
<dbReference type="InterPro" id="IPR047153">
    <property type="entry name" value="TRIM45/56/19-like"/>
</dbReference>
<feature type="compositionally biased region" description="Gly residues" evidence="5">
    <location>
        <begin position="43"/>
        <end position="57"/>
    </location>
</feature>
<dbReference type="GO" id="GO:0008270">
    <property type="term" value="F:zinc ion binding"/>
    <property type="evidence" value="ECO:0007669"/>
    <property type="project" value="UniProtKB-KW"/>
</dbReference>
<comment type="caution">
    <text evidence="7">The sequence shown here is derived from an EMBL/GenBank/DDBJ whole genome shotgun (WGS) entry which is preliminary data.</text>
</comment>